<proteinExistence type="predicted"/>
<dbReference type="Proteomes" id="UP000244336">
    <property type="component" value="Chromosome 3"/>
</dbReference>
<dbReference type="AlphaFoldDB" id="A0A2T7EJW0"/>
<reference evidence="1 2" key="1">
    <citation type="submission" date="2018-04" db="EMBL/GenBank/DDBJ databases">
        <title>WGS assembly of Panicum hallii var. hallii HAL2.</title>
        <authorList>
            <person name="Lovell J."/>
            <person name="Jenkins J."/>
            <person name="Lowry D."/>
            <person name="Mamidi S."/>
            <person name="Sreedasyam A."/>
            <person name="Weng X."/>
            <person name="Barry K."/>
            <person name="Bonette J."/>
            <person name="Campitelli B."/>
            <person name="Daum C."/>
            <person name="Gordon S."/>
            <person name="Gould B."/>
            <person name="Lipzen A."/>
            <person name="MacQueen A."/>
            <person name="Palacio-Mejia J."/>
            <person name="Plott C."/>
            <person name="Shakirov E."/>
            <person name="Shu S."/>
            <person name="Yoshinaga Y."/>
            <person name="Zane M."/>
            <person name="Rokhsar D."/>
            <person name="Grimwood J."/>
            <person name="Schmutz J."/>
            <person name="Juenger T."/>
        </authorList>
    </citation>
    <scope>NUCLEOTIDE SEQUENCE [LARGE SCALE GENOMIC DNA]</scope>
    <source>
        <strain evidence="2">cv. HAL2</strain>
    </source>
</reference>
<gene>
    <name evidence="1" type="ORF">GQ55_3G489300</name>
</gene>
<evidence type="ECO:0000313" key="2">
    <source>
        <dbReference type="Proteomes" id="UP000244336"/>
    </source>
</evidence>
<accession>A0A2T7EJW0</accession>
<name>A0A2T7EJW0_9POAL</name>
<dbReference type="OrthoDB" id="10607683at2759"/>
<dbReference type="Gramene" id="PUZ68111">
    <property type="protein sequence ID" value="PUZ68111"/>
    <property type="gene ID" value="GQ55_3G489300"/>
</dbReference>
<protein>
    <submittedName>
        <fullName evidence="1">Uncharacterized protein</fullName>
    </submittedName>
</protein>
<dbReference type="EMBL" id="CM009751">
    <property type="protein sequence ID" value="PUZ68111.1"/>
    <property type="molecule type" value="Genomic_DNA"/>
</dbReference>
<organism evidence="1 2">
    <name type="scientific">Panicum hallii var. hallii</name>
    <dbReference type="NCBI Taxonomy" id="1504633"/>
    <lineage>
        <taxon>Eukaryota</taxon>
        <taxon>Viridiplantae</taxon>
        <taxon>Streptophyta</taxon>
        <taxon>Embryophyta</taxon>
        <taxon>Tracheophyta</taxon>
        <taxon>Spermatophyta</taxon>
        <taxon>Magnoliopsida</taxon>
        <taxon>Liliopsida</taxon>
        <taxon>Poales</taxon>
        <taxon>Poaceae</taxon>
        <taxon>PACMAD clade</taxon>
        <taxon>Panicoideae</taxon>
        <taxon>Panicodae</taxon>
        <taxon>Paniceae</taxon>
        <taxon>Panicinae</taxon>
        <taxon>Panicum</taxon>
        <taxon>Panicum sect. Panicum</taxon>
    </lineage>
</organism>
<evidence type="ECO:0000313" key="1">
    <source>
        <dbReference type="EMBL" id="PUZ68111.1"/>
    </source>
</evidence>
<keyword evidence="2" id="KW-1185">Reference proteome</keyword>
<sequence>MGLDIFRSRFNHKKEEEEAAAVRMPRDGVAQGLEVEAVLATEAAWEQRDAIASMVGSLSMDLDSPQLLSKQGADGSISTPDSSSIPSFIVVSILLL</sequence>